<dbReference type="OrthoDB" id="1826980at2"/>
<dbReference type="Proteomes" id="UP000264492">
    <property type="component" value="Unassembled WGS sequence"/>
</dbReference>
<evidence type="ECO:0000256" key="2">
    <source>
        <dbReference type="ARBA" id="ARBA00022971"/>
    </source>
</evidence>
<dbReference type="Pfam" id="PF03389">
    <property type="entry name" value="MobA_MobL"/>
    <property type="match status" value="1"/>
</dbReference>
<keyword evidence="2" id="KW-0184">Conjugation</keyword>
<evidence type="ECO:0000313" key="5">
    <source>
        <dbReference type="Proteomes" id="UP000264492"/>
    </source>
</evidence>
<dbReference type="InterPro" id="IPR005053">
    <property type="entry name" value="MobA_MobL"/>
</dbReference>
<name>A0A371K2C3_9GAMM</name>
<keyword evidence="5" id="KW-1185">Reference proteome</keyword>
<evidence type="ECO:0000256" key="1">
    <source>
        <dbReference type="ARBA" id="ARBA00010873"/>
    </source>
</evidence>
<reference evidence="4 5" key="1">
    <citation type="submission" date="2018-08" db="EMBL/GenBank/DDBJ databases">
        <title>Lysobacter sp. zong2l5, whole genome shotgun sequence.</title>
        <authorList>
            <person name="Zhang X."/>
            <person name="Feng G."/>
            <person name="Zhu H."/>
        </authorList>
    </citation>
    <scope>NUCLEOTIDE SEQUENCE [LARGE SCALE GENOMIC DNA]</scope>
    <source>
        <strain evidence="5">zong2l5</strain>
    </source>
</reference>
<protein>
    <recommendedName>
        <fullName evidence="3">MobA/MobL protein domain-containing protein</fullName>
    </recommendedName>
</protein>
<comment type="caution">
    <text evidence="4">The sequence shown here is derived from an EMBL/GenBank/DDBJ whole genome shotgun (WGS) entry which is preliminary data.</text>
</comment>
<comment type="similarity">
    <text evidence="1">Belongs to the MobA/MobL family.</text>
</comment>
<evidence type="ECO:0000313" key="4">
    <source>
        <dbReference type="EMBL" id="RDZ28076.1"/>
    </source>
</evidence>
<proteinExistence type="inferred from homology"/>
<sequence length="217" mass="24238">MATQEQEQRQRVTIFHLSLQIIGRSSGRSSTAAAAYRSACRIVDECTGEMHDFTRKGGVRESFILAPESAPGWMRNRSSLWNGVERIEKRKDAQLCREVEIGLPHELPHEARRRLLAEFIESEFVALGMIADVAMHAPGKDGDRLFFRYHGRQTSVPPSFSSSLRKPPARSCWMHCARSSPTSASAVSILVARTCRLSSRPYSTTVSTRSAEPITSM</sequence>
<dbReference type="AlphaFoldDB" id="A0A371K2C3"/>
<accession>A0A371K2C3</accession>
<dbReference type="EMBL" id="QTSU01000001">
    <property type="protein sequence ID" value="RDZ28076.1"/>
    <property type="molecule type" value="Genomic_DNA"/>
</dbReference>
<feature type="domain" description="MobA/MobL protein" evidence="3">
    <location>
        <begin position="28"/>
        <end position="140"/>
    </location>
</feature>
<evidence type="ECO:0000259" key="3">
    <source>
        <dbReference type="Pfam" id="PF03389"/>
    </source>
</evidence>
<organism evidence="4 5">
    <name type="scientific">Lysobacter silvisoli</name>
    <dbReference type="NCBI Taxonomy" id="2293254"/>
    <lineage>
        <taxon>Bacteria</taxon>
        <taxon>Pseudomonadati</taxon>
        <taxon>Pseudomonadota</taxon>
        <taxon>Gammaproteobacteria</taxon>
        <taxon>Lysobacterales</taxon>
        <taxon>Lysobacteraceae</taxon>
        <taxon>Lysobacter</taxon>
    </lineage>
</organism>
<dbReference type="Gene3D" id="3.30.930.30">
    <property type="match status" value="1"/>
</dbReference>
<gene>
    <name evidence="4" type="ORF">DX914_02715</name>
</gene>